<dbReference type="InterPro" id="IPR011009">
    <property type="entry name" value="Kinase-like_dom_sf"/>
</dbReference>
<reference evidence="2 3" key="1">
    <citation type="journal article" date="2015" name="Fungal Genet. Biol.">
        <title>Evolution of novel wood decay mechanisms in Agaricales revealed by the genome sequences of Fistulina hepatica and Cylindrobasidium torrendii.</title>
        <authorList>
            <person name="Floudas D."/>
            <person name="Held B.W."/>
            <person name="Riley R."/>
            <person name="Nagy L.G."/>
            <person name="Koehler G."/>
            <person name="Ransdell A.S."/>
            <person name="Younus H."/>
            <person name="Chow J."/>
            <person name="Chiniquy J."/>
            <person name="Lipzen A."/>
            <person name="Tritt A."/>
            <person name="Sun H."/>
            <person name="Haridas S."/>
            <person name="LaButti K."/>
            <person name="Ohm R.A."/>
            <person name="Kues U."/>
            <person name="Blanchette R.A."/>
            <person name="Grigoriev I.V."/>
            <person name="Minto R.E."/>
            <person name="Hibbett D.S."/>
        </authorList>
    </citation>
    <scope>NUCLEOTIDE SEQUENCE [LARGE SCALE GENOMIC DNA]</scope>
    <source>
        <strain evidence="2 3">ATCC 64428</strain>
    </source>
</reference>
<keyword evidence="3" id="KW-1185">Reference proteome</keyword>
<dbReference type="Proteomes" id="UP000054144">
    <property type="component" value="Unassembled WGS sequence"/>
</dbReference>
<evidence type="ECO:0000313" key="3">
    <source>
        <dbReference type="Proteomes" id="UP000054144"/>
    </source>
</evidence>
<dbReference type="InterPro" id="IPR002575">
    <property type="entry name" value="Aminoglycoside_PTrfase"/>
</dbReference>
<gene>
    <name evidence="2" type="ORF">FISHEDRAFT_66475</name>
</gene>
<feature type="domain" description="Aminoglycoside phosphotransferase" evidence="1">
    <location>
        <begin position="103"/>
        <end position="382"/>
    </location>
</feature>
<dbReference type="OrthoDB" id="2968323at2759"/>
<protein>
    <recommendedName>
        <fullName evidence="1">Aminoglycoside phosphotransferase domain-containing protein</fullName>
    </recommendedName>
</protein>
<dbReference type="Gene3D" id="3.90.1200.10">
    <property type="match status" value="1"/>
</dbReference>
<evidence type="ECO:0000313" key="2">
    <source>
        <dbReference type="EMBL" id="KIY46376.1"/>
    </source>
</evidence>
<accession>A0A0D7A8Y7</accession>
<dbReference type="AlphaFoldDB" id="A0A0D7A8Y7"/>
<dbReference type="Pfam" id="PF01636">
    <property type="entry name" value="APH"/>
    <property type="match status" value="1"/>
</dbReference>
<dbReference type="PANTHER" id="PTHR36091">
    <property type="entry name" value="ALTERED INHERITANCE OF MITOCHONDRIA PROTEIN 9, MITOCHONDRIAL"/>
    <property type="match status" value="1"/>
</dbReference>
<dbReference type="InterPro" id="IPR051035">
    <property type="entry name" value="Mito_inheritance_9"/>
</dbReference>
<sequence length="584" mass="64881">MKKLFATSLQATSKQWRQNGLRRSLATAVTPPALSATLPDPVASMGVAPSLYNNYTSGRWLYNESQQMALRTTPFHVRALFARISWLFGADVVHVDKREGLFNKSFIVTLSSGMSLVARVKNSIAGPAHYTTASEVATMDYCRRVLGMPVPQVYDWSSRADENGMGCEYILMEKTDGVQLSTVWRGLQPSAKRELVNSLVDTEKRLLATPFSHHGGLYYKADVPAHLQASTLYGDPEMEARRSEVAEFCIGPTPVRAYYENERTTLDIDRGPWLTCEDYLASIATREEAWIAHHAKPNAHDDPFSALGSTSTAAEHLAALTQYRQLVPRLAPPRTAEGKARASVLWHPDLNTGNVFVSTSDDAQPRVSGLIDWQGCWAGPAYLQLALPAFLEHAGMSSGKHQHLPVVPPGLGEMSEQSQYVLMSDHRARLLHRLYELRQLLPYRVGEHDVRTIPVRIAGNTWRNGVLPLKLALRNAVEALPEEPSVHQTTASDVEDAEAPVVSAGGENVEDMLAERERYVDGHVFSEYVRSSFSICLHGWTDAEAYEQKKQDLDDVERMLDPEVVEGMAHACALPSWWPSHDSI</sequence>
<name>A0A0D7A8Y7_9AGAR</name>
<dbReference type="SUPFAM" id="SSF56112">
    <property type="entry name" value="Protein kinase-like (PK-like)"/>
    <property type="match status" value="1"/>
</dbReference>
<proteinExistence type="predicted"/>
<dbReference type="PANTHER" id="PTHR36091:SF2">
    <property type="entry name" value="AMINOGLYCOSIDE PHOSPHOTRANSFERASE DOMAIN-CONTAINING PROTEIN"/>
    <property type="match status" value="1"/>
</dbReference>
<evidence type="ECO:0000259" key="1">
    <source>
        <dbReference type="Pfam" id="PF01636"/>
    </source>
</evidence>
<dbReference type="EMBL" id="KN882034">
    <property type="protein sequence ID" value="KIY46376.1"/>
    <property type="molecule type" value="Genomic_DNA"/>
</dbReference>
<dbReference type="GO" id="GO:0005739">
    <property type="term" value="C:mitochondrion"/>
    <property type="evidence" value="ECO:0007669"/>
    <property type="project" value="TreeGrafter"/>
</dbReference>
<organism evidence="2 3">
    <name type="scientific">Fistulina hepatica ATCC 64428</name>
    <dbReference type="NCBI Taxonomy" id="1128425"/>
    <lineage>
        <taxon>Eukaryota</taxon>
        <taxon>Fungi</taxon>
        <taxon>Dikarya</taxon>
        <taxon>Basidiomycota</taxon>
        <taxon>Agaricomycotina</taxon>
        <taxon>Agaricomycetes</taxon>
        <taxon>Agaricomycetidae</taxon>
        <taxon>Agaricales</taxon>
        <taxon>Fistulinaceae</taxon>
        <taxon>Fistulina</taxon>
    </lineage>
</organism>